<name>A0ABU6R6K3_9FABA</name>
<evidence type="ECO:0000259" key="3">
    <source>
        <dbReference type="PROSITE" id="PS50842"/>
    </source>
</evidence>
<dbReference type="Gene3D" id="2.40.40.10">
    <property type="entry name" value="RlpA-like domain"/>
    <property type="match status" value="1"/>
</dbReference>
<dbReference type="Gene3D" id="2.60.40.760">
    <property type="entry name" value="Expansin, cellulose-binding-like domain"/>
    <property type="match status" value="1"/>
</dbReference>
<dbReference type="PROSITE" id="PS50842">
    <property type="entry name" value="EXPANSIN_EG45"/>
    <property type="match status" value="1"/>
</dbReference>
<evidence type="ECO:0000256" key="2">
    <source>
        <dbReference type="SAM" id="SignalP"/>
    </source>
</evidence>
<evidence type="ECO:0000259" key="4">
    <source>
        <dbReference type="PROSITE" id="PS50843"/>
    </source>
</evidence>
<sequence length="259" mass="28570">MELKHYQLGLVCVILLLPALSSAATNYNTDYCAWNPYKNSRASYYDTRDGYGTSSGACGYGEYGWTVNDGKVAAVSGLWRGGSGCGACYQVICKVPSLCKANGVTVVATDYGQGDRTDFIMSPRAFQGLGVSPDASKELKKYGTLDIAYKRVPCNYFPSNILIKVHESSSNPGYFAMEFLNVAGSYDITDVQLWEDSRKEWSPLRRSYGAVFDYANPPRGQLLLRFQVIGCNGTKWGQPNPIPADWKPKMTYDTGLQLK</sequence>
<dbReference type="Proteomes" id="UP001341840">
    <property type="component" value="Unassembled WGS sequence"/>
</dbReference>
<proteinExistence type="inferred from homology"/>
<feature type="domain" description="Expansin-like CBD" evidence="4">
    <location>
        <begin position="173"/>
        <end position="254"/>
    </location>
</feature>
<dbReference type="PROSITE" id="PS50843">
    <property type="entry name" value="EXPANSIN_CBD"/>
    <property type="match status" value="1"/>
</dbReference>
<comment type="caution">
    <text evidence="5">The sequence shown here is derived from an EMBL/GenBank/DDBJ whole genome shotgun (WGS) entry which is preliminary data.</text>
</comment>
<dbReference type="InterPro" id="IPR007118">
    <property type="entry name" value="Expan_Lol_pI"/>
</dbReference>
<dbReference type="InterPro" id="IPR009009">
    <property type="entry name" value="RlpA-like_DPBB"/>
</dbReference>
<dbReference type="Pfam" id="PF03330">
    <property type="entry name" value="DPBB_1"/>
    <property type="match status" value="1"/>
</dbReference>
<dbReference type="InterPro" id="IPR036908">
    <property type="entry name" value="RlpA-like_sf"/>
</dbReference>
<evidence type="ECO:0008006" key="7">
    <source>
        <dbReference type="Google" id="ProtNLM"/>
    </source>
</evidence>
<evidence type="ECO:0000313" key="6">
    <source>
        <dbReference type="Proteomes" id="UP001341840"/>
    </source>
</evidence>
<protein>
    <recommendedName>
        <fullName evidence="7">Expansin-like B1</fullName>
    </recommendedName>
</protein>
<feature type="chain" id="PRO_5045057923" description="Expansin-like B1" evidence="2">
    <location>
        <begin position="24"/>
        <end position="259"/>
    </location>
</feature>
<dbReference type="PRINTS" id="PR01225">
    <property type="entry name" value="EXPANSNFAMLY"/>
</dbReference>
<dbReference type="Pfam" id="PF01357">
    <property type="entry name" value="Expansin_C"/>
    <property type="match status" value="1"/>
</dbReference>
<keyword evidence="2" id="KW-0732">Signal</keyword>
<dbReference type="InterPro" id="IPR036749">
    <property type="entry name" value="Expansin_CBD_sf"/>
</dbReference>
<dbReference type="InterPro" id="IPR007112">
    <property type="entry name" value="Expansin/allergen_DPBB_dom"/>
</dbReference>
<reference evidence="5 6" key="1">
    <citation type="journal article" date="2023" name="Plants (Basel)">
        <title>Bridging the Gap: Combining Genomics and Transcriptomics Approaches to Understand Stylosanthes scabra, an Orphan Legume from the Brazilian Caatinga.</title>
        <authorList>
            <person name="Ferreira-Neto J.R.C."/>
            <person name="da Silva M.D."/>
            <person name="Binneck E."/>
            <person name="de Melo N.F."/>
            <person name="da Silva R.H."/>
            <person name="de Melo A.L.T.M."/>
            <person name="Pandolfi V."/>
            <person name="Bustamante F.O."/>
            <person name="Brasileiro-Vidal A.C."/>
            <person name="Benko-Iseppon A.M."/>
        </authorList>
    </citation>
    <scope>NUCLEOTIDE SEQUENCE [LARGE SCALE GENOMIC DNA]</scope>
    <source>
        <tissue evidence="5">Leaves</tissue>
    </source>
</reference>
<organism evidence="5 6">
    <name type="scientific">Stylosanthes scabra</name>
    <dbReference type="NCBI Taxonomy" id="79078"/>
    <lineage>
        <taxon>Eukaryota</taxon>
        <taxon>Viridiplantae</taxon>
        <taxon>Streptophyta</taxon>
        <taxon>Embryophyta</taxon>
        <taxon>Tracheophyta</taxon>
        <taxon>Spermatophyta</taxon>
        <taxon>Magnoliopsida</taxon>
        <taxon>eudicotyledons</taxon>
        <taxon>Gunneridae</taxon>
        <taxon>Pentapetalae</taxon>
        <taxon>rosids</taxon>
        <taxon>fabids</taxon>
        <taxon>Fabales</taxon>
        <taxon>Fabaceae</taxon>
        <taxon>Papilionoideae</taxon>
        <taxon>50 kb inversion clade</taxon>
        <taxon>dalbergioids sensu lato</taxon>
        <taxon>Dalbergieae</taxon>
        <taxon>Pterocarpus clade</taxon>
        <taxon>Stylosanthes</taxon>
    </lineage>
</organism>
<gene>
    <name evidence="5" type="ORF">PIB30_013012</name>
</gene>
<dbReference type="SUPFAM" id="SSF49590">
    <property type="entry name" value="PHL pollen allergen"/>
    <property type="match status" value="1"/>
</dbReference>
<dbReference type="PANTHER" id="PTHR31692">
    <property type="entry name" value="EXPANSIN-B3"/>
    <property type="match status" value="1"/>
</dbReference>
<feature type="domain" description="Expansin-like EG45" evidence="3">
    <location>
        <begin position="55"/>
        <end position="159"/>
    </location>
</feature>
<comment type="similarity">
    <text evidence="1">Belongs to the expansin family.</text>
</comment>
<accession>A0ABU6R6K3</accession>
<feature type="signal peptide" evidence="2">
    <location>
        <begin position="1"/>
        <end position="23"/>
    </location>
</feature>
<dbReference type="InterPro" id="IPR007117">
    <property type="entry name" value="Expansin_CBD"/>
</dbReference>
<keyword evidence="6" id="KW-1185">Reference proteome</keyword>
<evidence type="ECO:0000256" key="1">
    <source>
        <dbReference type="RuleBase" id="RU003460"/>
    </source>
</evidence>
<dbReference type="SUPFAM" id="SSF50685">
    <property type="entry name" value="Barwin-like endoglucanases"/>
    <property type="match status" value="1"/>
</dbReference>
<dbReference type="PANTHER" id="PTHR31692:SF10">
    <property type="entry name" value="EXPANSIN-B1-LIKE PROTEIN"/>
    <property type="match status" value="1"/>
</dbReference>
<dbReference type="EMBL" id="JASCZI010030241">
    <property type="protein sequence ID" value="MED6119578.1"/>
    <property type="molecule type" value="Genomic_DNA"/>
</dbReference>
<evidence type="ECO:0000313" key="5">
    <source>
        <dbReference type="EMBL" id="MED6119578.1"/>
    </source>
</evidence>